<accession>A0AAD6V085</accession>
<proteinExistence type="predicted"/>
<feature type="signal peptide" evidence="1">
    <location>
        <begin position="1"/>
        <end position="21"/>
    </location>
</feature>
<dbReference type="AlphaFoldDB" id="A0AAD6V085"/>
<feature type="chain" id="PRO_5041915736" evidence="1">
    <location>
        <begin position="22"/>
        <end position="224"/>
    </location>
</feature>
<dbReference type="EMBL" id="JARJCW010000085">
    <property type="protein sequence ID" value="KAJ7196252.1"/>
    <property type="molecule type" value="Genomic_DNA"/>
</dbReference>
<gene>
    <name evidence="2" type="ORF">GGX14DRAFT_376292</name>
</gene>
<dbReference type="Proteomes" id="UP001219525">
    <property type="component" value="Unassembled WGS sequence"/>
</dbReference>
<dbReference type="PANTHER" id="PTHR35043:SF7">
    <property type="entry name" value="TRANSCRIPTION FACTOR DOMAIN-CONTAINING PROTEIN"/>
    <property type="match status" value="1"/>
</dbReference>
<protein>
    <submittedName>
        <fullName evidence="2">Uncharacterized protein</fullName>
    </submittedName>
</protein>
<evidence type="ECO:0000313" key="2">
    <source>
        <dbReference type="EMBL" id="KAJ7196252.1"/>
    </source>
</evidence>
<name>A0AAD6V085_9AGAR</name>
<evidence type="ECO:0000256" key="1">
    <source>
        <dbReference type="SAM" id="SignalP"/>
    </source>
</evidence>
<keyword evidence="3" id="KW-1185">Reference proteome</keyword>
<evidence type="ECO:0000313" key="3">
    <source>
        <dbReference type="Proteomes" id="UP001219525"/>
    </source>
</evidence>
<comment type="caution">
    <text evidence="2">The sequence shown here is derived from an EMBL/GenBank/DDBJ whole genome shotgun (WGS) entry which is preliminary data.</text>
</comment>
<keyword evidence="1" id="KW-0732">Signal</keyword>
<reference evidence="2" key="1">
    <citation type="submission" date="2023-03" db="EMBL/GenBank/DDBJ databases">
        <title>Massive genome expansion in bonnet fungi (Mycena s.s.) driven by repeated elements and novel gene families across ecological guilds.</title>
        <authorList>
            <consortium name="Lawrence Berkeley National Laboratory"/>
            <person name="Harder C.B."/>
            <person name="Miyauchi S."/>
            <person name="Viragh M."/>
            <person name="Kuo A."/>
            <person name="Thoen E."/>
            <person name="Andreopoulos B."/>
            <person name="Lu D."/>
            <person name="Skrede I."/>
            <person name="Drula E."/>
            <person name="Henrissat B."/>
            <person name="Morin E."/>
            <person name="Kohler A."/>
            <person name="Barry K."/>
            <person name="LaButti K."/>
            <person name="Morin E."/>
            <person name="Salamov A."/>
            <person name="Lipzen A."/>
            <person name="Mereny Z."/>
            <person name="Hegedus B."/>
            <person name="Baldrian P."/>
            <person name="Stursova M."/>
            <person name="Weitz H."/>
            <person name="Taylor A."/>
            <person name="Grigoriev I.V."/>
            <person name="Nagy L.G."/>
            <person name="Martin F."/>
            <person name="Kauserud H."/>
        </authorList>
    </citation>
    <scope>NUCLEOTIDE SEQUENCE</scope>
    <source>
        <strain evidence="2">9144</strain>
    </source>
</reference>
<sequence length="224" mass="25092">MTFSFILLLTLLLSHIKISTQEHTLLELRDLSDTCNDINSSRTLYSIIWKSLITIFACVWVSVHPNIPPPEDVLEPPSSWMTFFRRRVKFALIAVIAPELVVGFAARQCVVAWKFSQSEYSPFSHPPSSSFLTDMGGFVTKQGHYPITTEDRLTPENIAAMLKIQEVDIQDRSKGDALVKGLALVQVLRSIAEPAARVQQGLPVTELEVATVAFAFINVFIWCL</sequence>
<dbReference type="PANTHER" id="PTHR35043">
    <property type="entry name" value="TRANSCRIPTION FACTOR DOMAIN-CONTAINING PROTEIN"/>
    <property type="match status" value="1"/>
</dbReference>
<organism evidence="2 3">
    <name type="scientific">Mycena pura</name>
    <dbReference type="NCBI Taxonomy" id="153505"/>
    <lineage>
        <taxon>Eukaryota</taxon>
        <taxon>Fungi</taxon>
        <taxon>Dikarya</taxon>
        <taxon>Basidiomycota</taxon>
        <taxon>Agaricomycotina</taxon>
        <taxon>Agaricomycetes</taxon>
        <taxon>Agaricomycetidae</taxon>
        <taxon>Agaricales</taxon>
        <taxon>Marasmiineae</taxon>
        <taxon>Mycenaceae</taxon>
        <taxon>Mycena</taxon>
    </lineage>
</organism>